<keyword evidence="4" id="KW-1185">Reference proteome</keyword>
<keyword evidence="2" id="KW-0812">Transmembrane</keyword>
<keyword evidence="2" id="KW-0472">Membrane</keyword>
<comment type="caution">
    <text evidence="3">The sequence shown here is derived from an EMBL/GenBank/DDBJ whole genome shotgun (WGS) entry which is preliminary data.</text>
</comment>
<feature type="region of interest" description="Disordered" evidence="1">
    <location>
        <begin position="170"/>
        <end position="242"/>
    </location>
</feature>
<evidence type="ECO:0000313" key="3">
    <source>
        <dbReference type="EMBL" id="KAF6023792.1"/>
    </source>
</evidence>
<feature type="transmembrane region" description="Helical" evidence="2">
    <location>
        <begin position="78"/>
        <end position="101"/>
    </location>
</feature>
<dbReference type="EMBL" id="VXIV02002663">
    <property type="protein sequence ID" value="KAF6023792.1"/>
    <property type="molecule type" value="Genomic_DNA"/>
</dbReference>
<feature type="compositionally biased region" description="Polar residues" evidence="1">
    <location>
        <begin position="170"/>
        <end position="224"/>
    </location>
</feature>
<proteinExistence type="predicted"/>
<sequence length="242" mass="25953">MTAVMVLNIITSSLGSLIFFIVLIVGIYSISNNECPYYSGYTTSTPHYTTSTPPYTTSTPHYHADDDWCNKDGLTSMFLVFEAMMLTMAVTELVVSIWVAVLCCKAVCRCCKQNSVSPVIRFIVQPASSSHSPFAPPTYASFASTTYTNVQSGVSGFGCQGAGQPLLQLMPNNNSATAATPQSGTGNVPPTQPATTQLNSTQLPAVANPSSDSHVTPEVMSSPNRHIALRPLRPPTYSSLRR</sequence>
<keyword evidence="2" id="KW-1133">Transmembrane helix</keyword>
<name>A0A7J7JC03_BUGNE</name>
<feature type="transmembrane region" description="Helical" evidence="2">
    <location>
        <begin position="6"/>
        <end position="30"/>
    </location>
</feature>
<protein>
    <submittedName>
        <fullName evidence="3">Uncharacterized protein</fullName>
    </submittedName>
</protein>
<dbReference type="OrthoDB" id="10071849at2759"/>
<evidence type="ECO:0000256" key="2">
    <source>
        <dbReference type="SAM" id="Phobius"/>
    </source>
</evidence>
<evidence type="ECO:0000313" key="4">
    <source>
        <dbReference type="Proteomes" id="UP000593567"/>
    </source>
</evidence>
<gene>
    <name evidence="3" type="ORF">EB796_017894</name>
</gene>
<reference evidence="3" key="1">
    <citation type="submission" date="2020-06" db="EMBL/GenBank/DDBJ databases">
        <title>Draft genome of Bugula neritina, a colonial animal packing powerful symbionts and potential medicines.</title>
        <authorList>
            <person name="Rayko M."/>
        </authorList>
    </citation>
    <scope>NUCLEOTIDE SEQUENCE [LARGE SCALE GENOMIC DNA]</scope>
    <source>
        <strain evidence="3">Kwan_BN1</strain>
    </source>
</reference>
<evidence type="ECO:0000256" key="1">
    <source>
        <dbReference type="SAM" id="MobiDB-lite"/>
    </source>
</evidence>
<dbReference type="AlphaFoldDB" id="A0A7J7JC03"/>
<accession>A0A7J7JC03</accession>
<organism evidence="3 4">
    <name type="scientific">Bugula neritina</name>
    <name type="common">Brown bryozoan</name>
    <name type="synonym">Sertularia neritina</name>
    <dbReference type="NCBI Taxonomy" id="10212"/>
    <lineage>
        <taxon>Eukaryota</taxon>
        <taxon>Metazoa</taxon>
        <taxon>Spiralia</taxon>
        <taxon>Lophotrochozoa</taxon>
        <taxon>Bryozoa</taxon>
        <taxon>Gymnolaemata</taxon>
        <taxon>Cheilostomatida</taxon>
        <taxon>Flustrina</taxon>
        <taxon>Buguloidea</taxon>
        <taxon>Bugulidae</taxon>
        <taxon>Bugula</taxon>
    </lineage>
</organism>
<dbReference type="Proteomes" id="UP000593567">
    <property type="component" value="Unassembled WGS sequence"/>
</dbReference>